<keyword evidence="2" id="KW-1185">Reference proteome</keyword>
<proteinExistence type="predicted"/>
<comment type="caution">
    <text evidence="1">The sequence shown here is derived from an EMBL/GenBank/DDBJ whole genome shotgun (WGS) entry which is preliminary data.</text>
</comment>
<gene>
    <name evidence="1" type="ORF">H4O21_20880</name>
</gene>
<dbReference type="RefSeq" id="WP_182810836.1">
    <property type="nucleotide sequence ID" value="NZ_JACJFM010000042.1"/>
</dbReference>
<accession>A0A839IXG1</accession>
<name>A0A839IXG1_9GAMM</name>
<dbReference type="EMBL" id="JACJFM010000042">
    <property type="protein sequence ID" value="MBB1489067.1"/>
    <property type="molecule type" value="Genomic_DNA"/>
</dbReference>
<reference evidence="1 2" key="1">
    <citation type="submission" date="2020-08" db="EMBL/GenBank/DDBJ databases">
        <title>Oceanospirillum sp. nov. isolated from marine sediment.</title>
        <authorList>
            <person name="Ji X."/>
        </authorList>
    </citation>
    <scope>NUCLEOTIDE SEQUENCE [LARGE SCALE GENOMIC DNA]</scope>
    <source>
        <strain evidence="1 2">D5</strain>
    </source>
</reference>
<dbReference type="Proteomes" id="UP000565262">
    <property type="component" value="Unassembled WGS sequence"/>
</dbReference>
<organism evidence="1 2">
    <name type="scientific">Oceanospirillum sediminis</name>
    <dbReference type="NCBI Taxonomy" id="2760088"/>
    <lineage>
        <taxon>Bacteria</taxon>
        <taxon>Pseudomonadati</taxon>
        <taxon>Pseudomonadota</taxon>
        <taxon>Gammaproteobacteria</taxon>
        <taxon>Oceanospirillales</taxon>
        <taxon>Oceanospirillaceae</taxon>
        <taxon>Oceanospirillum</taxon>
    </lineage>
</organism>
<evidence type="ECO:0000313" key="2">
    <source>
        <dbReference type="Proteomes" id="UP000565262"/>
    </source>
</evidence>
<dbReference type="AlphaFoldDB" id="A0A839IXG1"/>
<sequence length="92" mass="10589">MNHAFEIEELAALACTDTTDAAEKVECIHTLLEEKYGIDLELYQRIAEDLLPFTTLIRTAVDNQYYHAFVNYETQSTIIRCPPSKQAQEHIK</sequence>
<evidence type="ECO:0000313" key="1">
    <source>
        <dbReference type="EMBL" id="MBB1489067.1"/>
    </source>
</evidence>
<protein>
    <submittedName>
        <fullName evidence="1">Uncharacterized protein</fullName>
    </submittedName>
</protein>